<dbReference type="PRINTS" id="PR00420">
    <property type="entry name" value="RNGMNOXGNASE"/>
</dbReference>
<dbReference type="SUPFAM" id="SSF51905">
    <property type="entry name" value="FAD/NAD(P)-binding domain"/>
    <property type="match status" value="1"/>
</dbReference>
<comment type="caution">
    <text evidence="2">The sequence shown here is derived from an EMBL/GenBank/DDBJ whole genome shotgun (WGS) entry which is preliminary data.</text>
</comment>
<feature type="domain" description="FAD-binding" evidence="1">
    <location>
        <begin position="3"/>
        <end position="312"/>
    </location>
</feature>
<organism evidence="2 3">
    <name type="scientific">Reichenbachiella ulvae</name>
    <dbReference type="NCBI Taxonomy" id="2980104"/>
    <lineage>
        <taxon>Bacteria</taxon>
        <taxon>Pseudomonadati</taxon>
        <taxon>Bacteroidota</taxon>
        <taxon>Cytophagia</taxon>
        <taxon>Cytophagales</taxon>
        <taxon>Reichenbachiellaceae</taxon>
        <taxon>Reichenbachiella</taxon>
    </lineage>
</organism>
<protein>
    <submittedName>
        <fullName evidence="2">NAD(P)/FAD-dependent oxidoreductase</fullName>
    </submittedName>
</protein>
<reference evidence="2 3" key="1">
    <citation type="submission" date="2022-10" db="EMBL/GenBank/DDBJ databases">
        <title>Comparative genomics and taxonomic characterization of three novel marine species of genus Reichenbachiella exhibiting antioxidant and polysaccharide degradation activities.</title>
        <authorList>
            <person name="Muhammad N."/>
            <person name="Lee Y.-J."/>
            <person name="Ko J."/>
            <person name="Kim S.-G."/>
        </authorList>
    </citation>
    <scope>NUCLEOTIDE SEQUENCE [LARGE SCALE GENOMIC DNA]</scope>
    <source>
        <strain evidence="2 3">ABR2-5</strain>
    </source>
</reference>
<dbReference type="InterPro" id="IPR036188">
    <property type="entry name" value="FAD/NAD-bd_sf"/>
</dbReference>
<dbReference type="InterPro" id="IPR002938">
    <property type="entry name" value="FAD-bd"/>
</dbReference>
<name>A0ABT3CWV0_9BACT</name>
<proteinExistence type="predicted"/>
<dbReference type="Gene3D" id="3.50.50.60">
    <property type="entry name" value="FAD/NAD(P)-binding domain"/>
    <property type="match status" value="1"/>
</dbReference>
<evidence type="ECO:0000259" key="1">
    <source>
        <dbReference type="Pfam" id="PF01494"/>
    </source>
</evidence>
<dbReference type="InterPro" id="IPR050407">
    <property type="entry name" value="Geranylgeranyl_reductase"/>
</dbReference>
<accession>A0ABT3CWV0</accession>
<dbReference type="EMBL" id="JAOYOD010000001">
    <property type="protein sequence ID" value="MCV9388181.1"/>
    <property type="molecule type" value="Genomic_DNA"/>
</dbReference>
<keyword evidence="3" id="KW-1185">Reference proteome</keyword>
<dbReference type="Pfam" id="PF01494">
    <property type="entry name" value="FAD_binding_3"/>
    <property type="match status" value="1"/>
</dbReference>
<dbReference type="Proteomes" id="UP001300692">
    <property type="component" value="Unassembled WGS sequence"/>
</dbReference>
<dbReference type="RefSeq" id="WP_264139014.1">
    <property type="nucleotide sequence ID" value="NZ_JAOYOD010000001.1"/>
</dbReference>
<evidence type="ECO:0000313" key="3">
    <source>
        <dbReference type="Proteomes" id="UP001300692"/>
    </source>
</evidence>
<dbReference type="PANTHER" id="PTHR42685:SF22">
    <property type="entry name" value="CONDITIONED MEDIUM FACTOR RECEPTOR 1"/>
    <property type="match status" value="1"/>
</dbReference>
<gene>
    <name evidence="2" type="ORF">N7U62_15980</name>
</gene>
<sequence length="369" mass="41364">MRDVIIIGGGLAGLVNATLLSRSGLDVLLIEKKNYPFHRVCGEYISNEVRPFLETNALFPKELNPAEIKHFSLSSISGKTAEAPLGLGGFGISRYDLDQFLFEQAKEAGAEVLTGRSVQSVRYEEEDFFVAANKEILKSRLVIGAFGKRSALDREMDRDFMKRRSPYLGVKYHIKTDLPKNLIALHNFKNGYCGLSSVGGDTYNLCYLSHRDNLKDRSVAEMEAEILHRNSHLKAIWENSDFLFDQPIVINEISFEKKGPLHDHIFMSGDTAGMITPLCGNGMAMAIRSAYLLSGLILANWNDGKINRARLEKEYVKEWNKAFSQRLWVGRQFQKLFGSEILSEWAVGLVKKPAIASRLIAASHGKPFS</sequence>
<evidence type="ECO:0000313" key="2">
    <source>
        <dbReference type="EMBL" id="MCV9388181.1"/>
    </source>
</evidence>
<dbReference type="PANTHER" id="PTHR42685">
    <property type="entry name" value="GERANYLGERANYL DIPHOSPHATE REDUCTASE"/>
    <property type="match status" value="1"/>
</dbReference>